<sequence length="76" mass="9022">MPEDRTRYLFEKKRECALIYNFIRIITTHARAAWGEKGPYQVLEPEEAQCFRKINEREAMTSGFLLSLFSVVDDYE</sequence>
<name>A0A1G2GXG9_9BACT</name>
<reference evidence="1 2" key="1">
    <citation type="journal article" date="2016" name="Nat. Commun.">
        <title>Thousands of microbial genomes shed light on interconnected biogeochemical processes in an aquifer system.</title>
        <authorList>
            <person name="Anantharaman K."/>
            <person name="Brown C.T."/>
            <person name="Hug L.A."/>
            <person name="Sharon I."/>
            <person name="Castelle C.J."/>
            <person name="Probst A.J."/>
            <person name="Thomas B.C."/>
            <person name="Singh A."/>
            <person name="Wilkins M.J."/>
            <person name="Karaoz U."/>
            <person name="Brodie E.L."/>
            <person name="Williams K.H."/>
            <person name="Hubbard S.S."/>
            <person name="Banfield J.F."/>
        </authorList>
    </citation>
    <scope>NUCLEOTIDE SEQUENCE [LARGE SCALE GENOMIC DNA]</scope>
</reference>
<dbReference type="STRING" id="1802129.A3J04_02445"/>
<dbReference type="Proteomes" id="UP000177954">
    <property type="component" value="Unassembled WGS sequence"/>
</dbReference>
<proteinExistence type="predicted"/>
<accession>A0A1G2GXG9</accession>
<organism evidence="1 2">
    <name type="scientific">Candidatus Ryanbacteria bacterium RIFCSPLOWO2_02_FULL_47_14</name>
    <dbReference type="NCBI Taxonomy" id="1802129"/>
    <lineage>
        <taxon>Bacteria</taxon>
        <taxon>Candidatus Ryaniibacteriota</taxon>
    </lineage>
</organism>
<gene>
    <name evidence="1" type="ORF">A3J04_02445</name>
</gene>
<protein>
    <submittedName>
        <fullName evidence="1">Uncharacterized protein</fullName>
    </submittedName>
</protein>
<comment type="caution">
    <text evidence="1">The sequence shown here is derived from an EMBL/GenBank/DDBJ whole genome shotgun (WGS) entry which is preliminary data.</text>
</comment>
<evidence type="ECO:0000313" key="2">
    <source>
        <dbReference type="Proteomes" id="UP000177954"/>
    </source>
</evidence>
<evidence type="ECO:0000313" key="1">
    <source>
        <dbReference type="EMBL" id="OGZ54839.1"/>
    </source>
</evidence>
<dbReference type="AlphaFoldDB" id="A0A1G2GXG9"/>
<dbReference type="EMBL" id="MHNZ01000043">
    <property type="protein sequence ID" value="OGZ54839.1"/>
    <property type="molecule type" value="Genomic_DNA"/>
</dbReference>